<proteinExistence type="predicted"/>
<reference evidence="1 2" key="1">
    <citation type="submission" date="2023-02" db="EMBL/GenBank/DDBJ databases">
        <title>Genome sequence of Mucilaginibacter jinjuensis strain KACC 16571.</title>
        <authorList>
            <person name="Kim S."/>
            <person name="Heo J."/>
            <person name="Kwon S.-W."/>
        </authorList>
    </citation>
    <scope>NUCLEOTIDE SEQUENCE [LARGE SCALE GENOMIC DNA]</scope>
    <source>
        <strain evidence="1 2">KACC 16571</strain>
    </source>
</reference>
<dbReference type="EMBL" id="CP117167">
    <property type="protein sequence ID" value="WCT11639.1"/>
    <property type="molecule type" value="Genomic_DNA"/>
</dbReference>
<evidence type="ECO:0000313" key="2">
    <source>
        <dbReference type="Proteomes" id="UP001216139"/>
    </source>
</evidence>
<gene>
    <name evidence="1" type="ORF">PQO05_23170</name>
</gene>
<keyword evidence="2" id="KW-1185">Reference proteome</keyword>
<dbReference type="RefSeq" id="WP_273629827.1">
    <property type="nucleotide sequence ID" value="NZ_CP117167.1"/>
</dbReference>
<accession>A0ABY7T5B0</accession>
<sequence length="289" mass="31412">MYQKLTLKNYRAIFLNLLTAIVLLGVFGIQKAEAGAWPVRPGKVLVSLTGSYFNANQIWDKYGKKTDYPDGGYYRSYGLSLYAEIGVSRNLTIVTSIPYISNTFTNNTYKSTGSGLGDAEIGGRIYITNIKFKFYLAAQGTIIVPMYTNNTNGRNLGYQAFGTDAKIIGSGSGKMGGTKSFYYTVELGGRQYSSGEGPLQLRGTASFGLNLDPKNQIALSGNGVYSSSDDKNFTGNIAQVKDFSYVQASINGGHSFTKDFSMFVGYSQFFVGRNTGVGSNFTVSLVNKF</sequence>
<name>A0ABY7T5B0_9SPHI</name>
<dbReference type="Proteomes" id="UP001216139">
    <property type="component" value="Chromosome"/>
</dbReference>
<protein>
    <recommendedName>
        <fullName evidence="3">Outer membrane beta-barrel porin/alpha-amylase</fullName>
    </recommendedName>
</protein>
<organism evidence="1 2">
    <name type="scientific">Mucilaginibacter jinjuensis</name>
    <dbReference type="NCBI Taxonomy" id="1176721"/>
    <lineage>
        <taxon>Bacteria</taxon>
        <taxon>Pseudomonadati</taxon>
        <taxon>Bacteroidota</taxon>
        <taxon>Sphingobacteriia</taxon>
        <taxon>Sphingobacteriales</taxon>
        <taxon>Sphingobacteriaceae</taxon>
        <taxon>Mucilaginibacter</taxon>
    </lineage>
</organism>
<evidence type="ECO:0000313" key="1">
    <source>
        <dbReference type="EMBL" id="WCT11639.1"/>
    </source>
</evidence>
<evidence type="ECO:0008006" key="3">
    <source>
        <dbReference type="Google" id="ProtNLM"/>
    </source>
</evidence>